<name>A0A0J0ACL3_FUSFU</name>
<sequence>MDLIPRLAVFSTLLPISRCTSSLDAGSAIVSSAFKFPIISTLVVYPQKGNANLRVIGSWSLVIGTLQLLCRIYGSTCMFLNRDSQGSAP</sequence>
<reference evidence="1" key="1">
    <citation type="submission" date="2019-05" db="EMBL/GenBank/DDBJ databases">
        <authorList>
            <person name="Piombo E."/>
        </authorList>
    </citation>
    <scope>NUCLEOTIDE SEQUENCE</scope>
    <source>
        <strain evidence="1">C2S</strain>
    </source>
</reference>
<evidence type="ECO:0000313" key="1">
    <source>
        <dbReference type="EMBL" id="VTT59696.1"/>
    </source>
</evidence>
<proteinExistence type="predicted"/>
<evidence type="ECO:0000313" key="2">
    <source>
        <dbReference type="Proteomes" id="UP000760494"/>
    </source>
</evidence>
<protein>
    <submittedName>
        <fullName evidence="1">Uncharacterized protein</fullName>
    </submittedName>
</protein>
<accession>A0A0J0ACL3</accession>
<organism evidence="1 2">
    <name type="scientific">Fusarium fujikuroi</name>
    <name type="common">Bakanae and foot rot disease fungus</name>
    <name type="synonym">Gibberella fujikuroi</name>
    <dbReference type="NCBI Taxonomy" id="5127"/>
    <lineage>
        <taxon>Eukaryota</taxon>
        <taxon>Fungi</taxon>
        <taxon>Dikarya</taxon>
        <taxon>Ascomycota</taxon>
        <taxon>Pezizomycotina</taxon>
        <taxon>Sordariomycetes</taxon>
        <taxon>Hypocreomycetidae</taxon>
        <taxon>Hypocreales</taxon>
        <taxon>Nectriaceae</taxon>
        <taxon>Fusarium</taxon>
        <taxon>Fusarium fujikuroi species complex</taxon>
    </lineage>
</organism>
<dbReference type="AlphaFoldDB" id="A0A0J0ACL3"/>
<dbReference type="EMBL" id="CABFJX010000035">
    <property type="protein sequence ID" value="VTT59696.1"/>
    <property type="molecule type" value="Genomic_DNA"/>
</dbReference>
<comment type="caution">
    <text evidence="1">The sequence shown here is derived from an EMBL/GenBank/DDBJ whole genome shotgun (WGS) entry which is preliminary data.</text>
</comment>
<gene>
    <name evidence="1" type="ORF">C2S_3954</name>
</gene>
<dbReference type="Proteomes" id="UP000760494">
    <property type="component" value="Unassembled WGS sequence"/>
</dbReference>